<organism evidence="2 3">
    <name type="scientific">Streptococcus pasteurianus</name>
    <dbReference type="NCBI Taxonomy" id="197614"/>
    <lineage>
        <taxon>Bacteria</taxon>
        <taxon>Bacillati</taxon>
        <taxon>Bacillota</taxon>
        <taxon>Bacilli</taxon>
        <taxon>Lactobacillales</taxon>
        <taxon>Streptococcaceae</taxon>
        <taxon>Streptococcus</taxon>
    </lineage>
</organism>
<comment type="caution">
    <text evidence="2">The sequence shown here is derived from an EMBL/GenBank/DDBJ whole genome shotgun (WGS) entry which is preliminary data.</text>
</comment>
<keyword evidence="1" id="KW-0732">Signal</keyword>
<proteinExistence type="predicted"/>
<reference evidence="2" key="1">
    <citation type="submission" date="2023-05" db="EMBL/GenBank/DDBJ databases">
        <title>Cataloging the Phylogenetic Diversity of Human Bladder Bacteria.</title>
        <authorList>
            <person name="Du J."/>
        </authorList>
    </citation>
    <scope>NUCLEOTIDE SEQUENCE</scope>
    <source>
        <strain evidence="2">UMB0765</strain>
    </source>
</reference>
<name>A0AAW6YNM8_9STRE</name>
<feature type="non-terminal residue" evidence="2">
    <location>
        <position position="68"/>
    </location>
</feature>
<dbReference type="EMBL" id="JASOPU010000259">
    <property type="protein sequence ID" value="MDK7294196.1"/>
    <property type="molecule type" value="Genomic_DNA"/>
</dbReference>
<dbReference type="Gene3D" id="3.40.190.10">
    <property type="entry name" value="Periplasmic binding protein-like II"/>
    <property type="match status" value="1"/>
</dbReference>
<sequence>MKIKRYVLAICSLISFLLLTACSNVSNPKVDNWSKYQQKKSITIGFDNTFVPMGFEQKNGQYVGFDIN</sequence>
<evidence type="ECO:0000313" key="2">
    <source>
        <dbReference type="EMBL" id="MDK7294196.1"/>
    </source>
</evidence>
<dbReference type="PROSITE" id="PS51257">
    <property type="entry name" value="PROKAR_LIPOPROTEIN"/>
    <property type="match status" value="1"/>
</dbReference>
<accession>A0AAW6YNM8</accession>
<evidence type="ECO:0000313" key="3">
    <source>
        <dbReference type="Proteomes" id="UP001237917"/>
    </source>
</evidence>
<feature type="signal peptide" evidence="1">
    <location>
        <begin position="1"/>
        <end position="21"/>
    </location>
</feature>
<protein>
    <submittedName>
        <fullName evidence="2">Glutamine ABC transporter substrate-binding protein</fullName>
    </submittedName>
</protein>
<gene>
    <name evidence="2" type="ORF">QP487_12320</name>
</gene>
<dbReference type="SUPFAM" id="SSF53850">
    <property type="entry name" value="Periplasmic binding protein-like II"/>
    <property type="match status" value="1"/>
</dbReference>
<evidence type="ECO:0000256" key="1">
    <source>
        <dbReference type="SAM" id="SignalP"/>
    </source>
</evidence>
<dbReference type="AlphaFoldDB" id="A0AAW6YNM8"/>
<feature type="chain" id="PRO_5043409200" evidence="1">
    <location>
        <begin position="22"/>
        <end position="68"/>
    </location>
</feature>
<dbReference type="Proteomes" id="UP001237917">
    <property type="component" value="Unassembled WGS sequence"/>
</dbReference>